<dbReference type="PANTHER" id="PTHR45675:SF30">
    <property type="entry name" value="TRANSCRIPTION FACTOR MYB62"/>
    <property type="match status" value="1"/>
</dbReference>
<feature type="region of interest" description="Disordered" evidence="7">
    <location>
        <begin position="150"/>
        <end position="201"/>
    </location>
</feature>
<dbReference type="GO" id="GO:0005634">
    <property type="term" value="C:nucleus"/>
    <property type="evidence" value="ECO:0007669"/>
    <property type="project" value="UniProtKB-SubCell"/>
</dbReference>
<keyword evidence="3" id="KW-0805">Transcription regulation</keyword>
<evidence type="ECO:0000256" key="4">
    <source>
        <dbReference type="ARBA" id="ARBA00023125"/>
    </source>
</evidence>
<evidence type="ECO:0000256" key="2">
    <source>
        <dbReference type="ARBA" id="ARBA00022737"/>
    </source>
</evidence>
<dbReference type="GO" id="GO:0043565">
    <property type="term" value="F:sequence-specific DNA binding"/>
    <property type="evidence" value="ECO:0007669"/>
    <property type="project" value="InterPro"/>
</dbReference>
<keyword evidence="2" id="KW-0677">Repeat</keyword>
<keyword evidence="6" id="KW-0539">Nucleus</keyword>
<dbReference type="Gene3D" id="1.10.10.60">
    <property type="entry name" value="Homeodomain-like"/>
    <property type="match status" value="1"/>
</dbReference>
<dbReference type="PANTHER" id="PTHR45675">
    <property type="entry name" value="MYB TRANSCRIPTION FACTOR-RELATED-RELATED"/>
    <property type="match status" value="1"/>
</dbReference>
<dbReference type="Proteomes" id="UP000325577">
    <property type="component" value="Linkage Group LG19"/>
</dbReference>
<proteinExistence type="predicted"/>
<dbReference type="InterPro" id="IPR044676">
    <property type="entry name" value="EOBI/EOBII-like_plant"/>
</dbReference>
<dbReference type="AlphaFoldDB" id="A0A5J5ANV1"/>
<evidence type="ECO:0000256" key="1">
    <source>
        <dbReference type="ARBA" id="ARBA00004123"/>
    </source>
</evidence>
<dbReference type="PROSITE" id="PS50090">
    <property type="entry name" value="MYB_LIKE"/>
    <property type="match status" value="1"/>
</dbReference>
<feature type="compositionally biased region" description="Low complexity" evidence="7">
    <location>
        <begin position="170"/>
        <end position="184"/>
    </location>
</feature>
<evidence type="ECO:0000259" key="8">
    <source>
        <dbReference type="PROSITE" id="PS50090"/>
    </source>
</evidence>
<dbReference type="SUPFAM" id="SSF46689">
    <property type="entry name" value="Homeodomain-like"/>
    <property type="match status" value="1"/>
</dbReference>
<evidence type="ECO:0000256" key="7">
    <source>
        <dbReference type="SAM" id="MobiDB-lite"/>
    </source>
</evidence>
<reference evidence="10 11" key="1">
    <citation type="submission" date="2019-09" db="EMBL/GenBank/DDBJ databases">
        <title>A chromosome-level genome assembly of the Chinese tupelo Nyssa sinensis.</title>
        <authorList>
            <person name="Yang X."/>
            <person name="Kang M."/>
            <person name="Yang Y."/>
            <person name="Xiong H."/>
            <person name="Wang M."/>
            <person name="Zhang Z."/>
            <person name="Wang Z."/>
            <person name="Wu H."/>
            <person name="Ma T."/>
            <person name="Liu J."/>
            <person name="Xi Z."/>
        </authorList>
    </citation>
    <scope>NUCLEOTIDE SEQUENCE [LARGE SCALE GENOMIC DNA]</scope>
    <source>
        <strain evidence="10">J267</strain>
        <tissue evidence="10">Leaf</tissue>
    </source>
</reference>
<dbReference type="CDD" id="cd00167">
    <property type="entry name" value="SANT"/>
    <property type="match status" value="1"/>
</dbReference>
<evidence type="ECO:0000256" key="3">
    <source>
        <dbReference type="ARBA" id="ARBA00023015"/>
    </source>
</evidence>
<feature type="domain" description="HTH myb-type" evidence="9">
    <location>
        <begin position="59"/>
        <end position="87"/>
    </location>
</feature>
<keyword evidence="4" id="KW-0238">DNA-binding</keyword>
<keyword evidence="11" id="KW-1185">Reference proteome</keyword>
<evidence type="ECO:0000313" key="10">
    <source>
        <dbReference type="EMBL" id="KAA8532693.1"/>
    </source>
</evidence>
<gene>
    <name evidence="10" type="ORF">F0562_032726</name>
</gene>
<dbReference type="InterPro" id="IPR001005">
    <property type="entry name" value="SANT/Myb"/>
</dbReference>
<evidence type="ECO:0000313" key="11">
    <source>
        <dbReference type="Proteomes" id="UP000325577"/>
    </source>
</evidence>
<feature type="compositionally biased region" description="Basic and acidic residues" evidence="7">
    <location>
        <begin position="156"/>
        <end position="169"/>
    </location>
</feature>
<sequence length="269" mass="30301">MDELSKTRALGAEILPYKNNSKSLNFIPSGVTGEYLIVYLCFSIDHLFFHLALFFCDSRWSKIAQYLPGRTDNEIKNYWRTRVQKQARLLKIESNSKRFLETIQCFWMPRLLEKMEQTTSSSPSSSSFAASTMETQYSLTTTPVPKQAHLALSSPQERKLVDSSNHDTENSSSNICSSDSMRISELPEISEPPTSPPAHAVGNTAAYNNPFPNDCYYVGNSSYDMEGFNQATMSAGGTQEISLSDCQMAGRDWTNDDLASTLWNMDELW</sequence>
<comment type="subcellular location">
    <subcellularLocation>
        <location evidence="1">Nucleus</location>
    </subcellularLocation>
</comment>
<dbReference type="PROSITE" id="PS51294">
    <property type="entry name" value="HTH_MYB"/>
    <property type="match status" value="1"/>
</dbReference>
<accession>A0A5J5ANV1</accession>
<organism evidence="10 11">
    <name type="scientific">Nyssa sinensis</name>
    <dbReference type="NCBI Taxonomy" id="561372"/>
    <lineage>
        <taxon>Eukaryota</taxon>
        <taxon>Viridiplantae</taxon>
        <taxon>Streptophyta</taxon>
        <taxon>Embryophyta</taxon>
        <taxon>Tracheophyta</taxon>
        <taxon>Spermatophyta</taxon>
        <taxon>Magnoliopsida</taxon>
        <taxon>eudicotyledons</taxon>
        <taxon>Gunneridae</taxon>
        <taxon>Pentapetalae</taxon>
        <taxon>asterids</taxon>
        <taxon>Cornales</taxon>
        <taxon>Nyssaceae</taxon>
        <taxon>Nyssa</taxon>
    </lineage>
</organism>
<feature type="domain" description="Myb-like" evidence="8">
    <location>
        <begin position="59"/>
        <end position="83"/>
    </location>
</feature>
<evidence type="ECO:0000259" key="9">
    <source>
        <dbReference type="PROSITE" id="PS51294"/>
    </source>
</evidence>
<dbReference type="EMBL" id="CM018042">
    <property type="protein sequence ID" value="KAA8532693.1"/>
    <property type="molecule type" value="Genomic_DNA"/>
</dbReference>
<dbReference type="GO" id="GO:0003700">
    <property type="term" value="F:DNA-binding transcription factor activity"/>
    <property type="evidence" value="ECO:0007669"/>
    <property type="project" value="InterPro"/>
</dbReference>
<keyword evidence="5" id="KW-0804">Transcription</keyword>
<dbReference type="InterPro" id="IPR017930">
    <property type="entry name" value="Myb_dom"/>
</dbReference>
<evidence type="ECO:0000256" key="6">
    <source>
        <dbReference type="ARBA" id="ARBA00023242"/>
    </source>
</evidence>
<name>A0A5J5ANV1_9ASTE</name>
<evidence type="ECO:0000256" key="5">
    <source>
        <dbReference type="ARBA" id="ARBA00023163"/>
    </source>
</evidence>
<protein>
    <submittedName>
        <fullName evidence="10">Uncharacterized protein</fullName>
    </submittedName>
</protein>
<dbReference type="OrthoDB" id="2143914at2759"/>
<dbReference type="Pfam" id="PF00249">
    <property type="entry name" value="Myb_DNA-binding"/>
    <property type="match status" value="1"/>
</dbReference>
<dbReference type="InterPro" id="IPR009057">
    <property type="entry name" value="Homeodomain-like_sf"/>
</dbReference>